<dbReference type="STRING" id="1276221.SDIMI_v3c04380"/>
<dbReference type="HOGENOM" id="CLU_1041729_0_0_14"/>
<dbReference type="AlphaFoldDB" id="S5M244"/>
<proteinExistence type="predicted"/>
<organism evidence="1 2">
    <name type="scientific">Spiroplasma diminutum CUAS-1</name>
    <dbReference type="NCBI Taxonomy" id="1276221"/>
    <lineage>
        <taxon>Bacteria</taxon>
        <taxon>Bacillati</taxon>
        <taxon>Mycoplasmatota</taxon>
        <taxon>Mollicutes</taxon>
        <taxon>Entomoplasmatales</taxon>
        <taxon>Spiroplasmataceae</taxon>
        <taxon>Spiroplasma</taxon>
    </lineage>
</organism>
<dbReference type="InParanoid" id="S5M244"/>
<dbReference type="EMBL" id="CP005076">
    <property type="protein sequence ID" value="AGR42142.1"/>
    <property type="molecule type" value="Genomic_DNA"/>
</dbReference>
<evidence type="ECO:0000313" key="1">
    <source>
        <dbReference type="EMBL" id="AGR42142.1"/>
    </source>
</evidence>
<gene>
    <name evidence="1" type="ORF">SDIMI_v3c04380</name>
</gene>
<sequence length="300" mass="35805">MQTIVDKNYFLDKLSKDREINDLISKQSNKDNLNFFENLKELRRILHLKSQTDKKILHEYNKLIVIPTGSEETLIRELHEFNNEMYDDLPEHYTLNFKTEVNKENKIIKEKPSNLKTIYKKNILNLSKPYIQDSSIILDETIEPNYLEKTFQDFETLLLNEPIINNDNSENYLDKILNDKEYESEILKSSSDIFVESMIEKEEMISNIRNNLSTGNYGKLNLTKTFSLSTTKYMKKLETLKKGFVKTYGSEMFQKISEWISQEESLYENIDRTKKINNLKMQKLDFKKKRKFKVKPKRKF</sequence>
<dbReference type="Proteomes" id="UP000014983">
    <property type="component" value="Chromosome"/>
</dbReference>
<dbReference type="RefSeq" id="WP_020836374.1">
    <property type="nucleotide sequence ID" value="NC_021833.1"/>
</dbReference>
<dbReference type="KEGG" id="sdi:SDIMI_v3c04380"/>
<protein>
    <submittedName>
        <fullName evidence="1">Uncharacterized protein</fullName>
    </submittedName>
</protein>
<reference evidence="1 2" key="1">
    <citation type="journal article" date="2013" name="Genome Biol. Evol.">
        <title>Comparison of metabolic capacities and inference of gene content evolution in mosquito-associated Spiroplasma diminutum and S. taiwanense.</title>
        <authorList>
            <person name="Lo W.S."/>
            <person name="Ku C."/>
            <person name="Chen L.L."/>
            <person name="Chang T.H."/>
            <person name="Kuo C.H."/>
        </authorList>
    </citation>
    <scope>NUCLEOTIDE SEQUENCE [LARGE SCALE GENOMIC DNA]</scope>
    <source>
        <strain evidence="1">CUAS-1</strain>
    </source>
</reference>
<dbReference type="OrthoDB" id="389317at2"/>
<accession>S5M244</accession>
<evidence type="ECO:0000313" key="2">
    <source>
        <dbReference type="Proteomes" id="UP000014983"/>
    </source>
</evidence>
<name>S5M244_9MOLU</name>
<dbReference type="PATRIC" id="fig|1276221.3.peg.435"/>
<keyword evidence="2" id="KW-1185">Reference proteome</keyword>